<evidence type="ECO:0000313" key="12">
    <source>
        <dbReference type="Proteomes" id="UP001597221"/>
    </source>
</evidence>
<keyword evidence="5" id="KW-0472">Membrane</keyword>
<protein>
    <submittedName>
        <fullName evidence="11">Ger(X)C family spore germination protein</fullName>
    </submittedName>
</protein>
<keyword evidence="12" id="KW-1185">Reference proteome</keyword>
<accession>A0ABW4HR15</accession>
<evidence type="ECO:0000256" key="2">
    <source>
        <dbReference type="ARBA" id="ARBA00007886"/>
    </source>
</evidence>
<dbReference type="NCBIfam" id="TIGR02887">
    <property type="entry name" value="spore_ger_x_C"/>
    <property type="match status" value="1"/>
</dbReference>
<dbReference type="Pfam" id="PF05504">
    <property type="entry name" value="Spore_GerAC"/>
    <property type="match status" value="1"/>
</dbReference>
<evidence type="ECO:0000256" key="1">
    <source>
        <dbReference type="ARBA" id="ARBA00004635"/>
    </source>
</evidence>
<evidence type="ECO:0000256" key="7">
    <source>
        <dbReference type="ARBA" id="ARBA00023288"/>
    </source>
</evidence>
<comment type="subcellular location">
    <subcellularLocation>
        <location evidence="1">Membrane</location>
        <topology evidence="1">Lipid-anchor</topology>
    </subcellularLocation>
</comment>
<keyword evidence="6" id="KW-0564">Palmitate</keyword>
<sequence>MRKVNFLLLLILVILLQACLAPTQIEETAIVNTRGVDLIEENQERMLETVIVPYIFDPVVQETTSLLTGRGKTLKEAREDAGKESSYLLSPGKITLELYGKEAAEQGILPFVSALVRDARVSEKMLLAVTNQTAREIIELTYEQITINKSEFFKDLINKETRQNKLPISELVNVDRYIEEPGIDPLLPIIDDVEGRPTLVGAAVFHDDRYVLEISLEDSFLVNQMRRNVSKTLLNASVPLENYRDHLIGEIPADTEELQISMHLSKGNGKLKIIDQDSLAFEAKIKMRLEVLETSIPLEINTKKISDQLKNDIESYYKQKYEELLTKLQDVKSDAFGIGRKYIATRKGSKTTGKEWDEKYRDVSVEFSVDVEIINTGAFG</sequence>
<dbReference type="PANTHER" id="PTHR35789:SF1">
    <property type="entry name" value="SPORE GERMINATION PROTEIN B3"/>
    <property type="match status" value="1"/>
</dbReference>
<dbReference type="PROSITE" id="PS51257">
    <property type="entry name" value="PROKAR_LIPOPROTEIN"/>
    <property type="match status" value="1"/>
</dbReference>
<dbReference type="InterPro" id="IPR046953">
    <property type="entry name" value="Spore_GerAC-like_C"/>
</dbReference>
<dbReference type="Pfam" id="PF25198">
    <property type="entry name" value="Spore_GerAC_N"/>
    <property type="match status" value="1"/>
</dbReference>
<dbReference type="PANTHER" id="PTHR35789">
    <property type="entry name" value="SPORE GERMINATION PROTEIN B3"/>
    <property type="match status" value="1"/>
</dbReference>
<evidence type="ECO:0000313" key="11">
    <source>
        <dbReference type="EMBL" id="MFD1608069.1"/>
    </source>
</evidence>
<keyword evidence="4 8" id="KW-0732">Signal</keyword>
<reference evidence="12" key="1">
    <citation type="journal article" date="2019" name="Int. J. Syst. Evol. Microbiol.">
        <title>The Global Catalogue of Microorganisms (GCM) 10K type strain sequencing project: providing services to taxonomists for standard genome sequencing and annotation.</title>
        <authorList>
            <consortium name="The Broad Institute Genomics Platform"/>
            <consortium name="The Broad Institute Genome Sequencing Center for Infectious Disease"/>
            <person name="Wu L."/>
            <person name="Ma J."/>
        </authorList>
    </citation>
    <scope>NUCLEOTIDE SEQUENCE [LARGE SCALE GENOMIC DNA]</scope>
    <source>
        <strain evidence="12">CGMCC 1.12376</strain>
    </source>
</reference>
<comment type="caution">
    <text evidence="11">The sequence shown here is derived from an EMBL/GenBank/DDBJ whole genome shotgun (WGS) entry which is preliminary data.</text>
</comment>
<evidence type="ECO:0000256" key="3">
    <source>
        <dbReference type="ARBA" id="ARBA00022544"/>
    </source>
</evidence>
<dbReference type="Proteomes" id="UP001597221">
    <property type="component" value="Unassembled WGS sequence"/>
</dbReference>
<keyword evidence="7" id="KW-0449">Lipoprotein</keyword>
<feature type="domain" description="Spore germination protein N-terminal" evidence="10">
    <location>
        <begin position="24"/>
        <end position="191"/>
    </location>
</feature>
<evidence type="ECO:0000256" key="5">
    <source>
        <dbReference type="ARBA" id="ARBA00023136"/>
    </source>
</evidence>
<evidence type="ECO:0000256" key="6">
    <source>
        <dbReference type="ARBA" id="ARBA00023139"/>
    </source>
</evidence>
<comment type="similarity">
    <text evidence="2">Belongs to the GerABKC lipoprotein family.</text>
</comment>
<feature type="domain" description="Spore germination GerAC-like C-terminal" evidence="9">
    <location>
        <begin position="201"/>
        <end position="377"/>
    </location>
</feature>
<evidence type="ECO:0000259" key="10">
    <source>
        <dbReference type="Pfam" id="PF25198"/>
    </source>
</evidence>
<dbReference type="InterPro" id="IPR057336">
    <property type="entry name" value="GerAC_N"/>
</dbReference>
<organism evidence="11 12">
    <name type="scientific">Oceanobacillus luteolus</name>
    <dbReference type="NCBI Taxonomy" id="1274358"/>
    <lineage>
        <taxon>Bacteria</taxon>
        <taxon>Bacillati</taxon>
        <taxon>Bacillota</taxon>
        <taxon>Bacilli</taxon>
        <taxon>Bacillales</taxon>
        <taxon>Bacillaceae</taxon>
        <taxon>Oceanobacillus</taxon>
    </lineage>
</organism>
<evidence type="ECO:0000259" key="9">
    <source>
        <dbReference type="Pfam" id="PF05504"/>
    </source>
</evidence>
<dbReference type="RefSeq" id="WP_251512129.1">
    <property type="nucleotide sequence ID" value="NZ_JAMBON010000004.1"/>
</dbReference>
<proteinExistence type="inferred from homology"/>
<feature type="signal peptide" evidence="8">
    <location>
        <begin position="1"/>
        <end position="20"/>
    </location>
</feature>
<evidence type="ECO:0000256" key="8">
    <source>
        <dbReference type="SAM" id="SignalP"/>
    </source>
</evidence>
<feature type="chain" id="PRO_5045379412" evidence="8">
    <location>
        <begin position="21"/>
        <end position="380"/>
    </location>
</feature>
<evidence type="ECO:0000256" key="4">
    <source>
        <dbReference type="ARBA" id="ARBA00022729"/>
    </source>
</evidence>
<dbReference type="Gene3D" id="3.30.300.210">
    <property type="entry name" value="Nutrient germinant receptor protein C, domain 3"/>
    <property type="match status" value="1"/>
</dbReference>
<dbReference type="InterPro" id="IPR008844">
    <property type="entry name" value="Spore_GerAC-like"/>
</dbReference>
<keyword evidence="3" id="KW-0309">Germination</keyword>
<name>A0ABW4HR15_9BACI</name>
<dbReference type="EMBL" id="JBHUDE010000046">
    <property type="protein sequence ID" value="MFD1608069.1"/>
    <property type="molecule type" value="Genomic_DNA"/>
</dbReference>
<dbReference type="InterPro" id="IPR038501">
    <property type="entry name" value="Spore_GerAC_C_sf"/>
</dbReference>
<gene>
    <name evidence="11" type="ORF">ACFSBH_10425</name>
</gene>